<reference evidence="1" key="1">
    <citation type="submission" date="2011-02" db="EMBL/GenBank/DDBJ databases">
        <title>The genome of the leaf-cutting ant Acromyrmex echinatior suggests key adaptations to social evolution and fungus farming.</title>
        <authorList>
            <person name="Nygaard S."/>
            <person name="Zhang G."/>
        </authorList>
    </citation>
    <scope>NUCLEOTIDE SEQUENCE</scope>
</reference>
<dbReference type="InParanoid" id="F4WLQ5"/>
<dbReference type="Proteomes" id="UP000007755">
    <property type="component" value="Unassembled WGS sequence"/>
</dbReference>
<dbReference type="EMBL" id="GL888212">
    <property type="protein sequence ID" value="EGI64883.1"/>
    <property type="molecule type" value="Genomic_DNA"/>
</dbReference>
<gene>
    <name evidence="1" type="ORF">G5I_06681</name>
</gene>
<evidence type="ECO:0000313" key="2">
    <source>
        <dbReference type="Proteomes" id="UP000007755"/>
    </source>
</evidence>
<proteinExistence type="predicted"/>
<sequence length="308" mass="35550">MERCLSRMENIDTLEDLCVRECVVAEGRPARSKERVYKAWHSMLVGARVICSRLRLHSDRGLFLRQTRTRSIDERDGRRSEEKSYREWTRSGTLRTLSLSKGPVTSRNCELEFNTAKSSHVGVTRLLYSEIDRRRNDKQGIYTIRCNYHKALDSSPKRSLLAAAAPRNVAPKIRVLAVGLLVDDRFVQPPRYPRRRARAERWPGIAMAPISSMQDAFNVSGKERQQIRDAISRDESRQKDGGRTCIINFTCIYSSFFLFHQQNCFPCKNSERLDSELGALRESHTSRDIISVSLRRRIAEIGRFVINN</sequence>
<evidence type="ECO:0000313" key="1">
    <source>
        <dbReference type="EMBL" id="EGI64883.1"/>
    </source>
</evidence>
<dbReference type="AlphaFoldDB" id="F4WLQ5"/>
<protein>
    <submittedName>
        <fullName evidence="1">Uncharacterized protein</fullName>
    </submittedName>
</protein>
<organism evidence="2">
    <name type="scientific">Acromyrmex echinatior</name>
    <name type="common">Panamanian leafcutter ant</name>
    <name type="synonym">Acromyrmex octospinosus echinatior</name>
    <dbReference type="NCBI Taxonomy" id="103372"/>
    <lineage>
        <taxon>Eukaryota</taxon>
        <taxon>Metazoa</taxon>
        <taxon>Ecdysozoa</taxon>
        <taxon>Arthropoda</taxon>
        <taxon>Hexapoda</taxon>
        <taxon>Insecta</taxon>
        <taxon>Pterygota</taxon>
        <taxon>Neoptera</taxon>
        <taxon>Endopterygota</taxon>
        <taxon>Hymenoptera</taxon>
        <taxon>Apocrita</taxon>
        <taxon>Aculeata</taxon>
        <taxon>Formicoidea</taxon>
        <taxon>Formicidae</taxon>
        <taxon>Myrmicinae</taxon>
        <taxon>Acromyrmex</taxon>
    </lineage>
</organism>
<name>F4WLQ5_ACREC</name>
<keyword evidence="2" id="KW-1185">Reference proteome</keyword>
<accession>F4WLQ5</accession>